<dbReference type="NCBIfam" id="TIGR02532">
    <property type="entry name" value="IV_pilin_GFxxxE"/>
    <property type="match status" value="1"/>
</dbReference>
<comment type="caution">
    <text evidence="2">The sequence shown here is derived from an EMBL/GenBank/DDBJ whole genome shotgun (WGS) entry which is preliminary data.</text>
</comment>
<evidence type="ECO:0000313" key="2">
    <source>
        <dbReference type="EMBL" id="RAZ40820.1"/>
    </source>
</evidence>
<evidence type="ECO:0000256" key="1">
    <source>
        <dbReference type="SAM" id="Phobius"/>
    </source>
</evidence>
<keyword evidence="1" id="KW-0812">Transmembrane</keyword>
<protein>
    <recommendedName>
        <fullName evidence="4">Type II secretion system protein GspH</fullName>
    </recommendedName>
</protein>
<keyword evidence="3" id="KW-1185">Reference proteome</keyword>
<dbReference type="Gene3D" id="3.30.700.10">
    <property type="entry name" value="Glycoprotein, Type 4 Pilin"/>
    <property type="match status" value="1"/>
</dbReference>
<evidence type="ECO:0000313" key="3">
    <source>
        <dbReference type="Proteomes" id="UP000251072"/>
    </source>
</evidence>
<evidence type="ECO:0008006" key="4">
    <source>
        <dbReference type="Google" id="ProtNLM"/>
    </source>
</evidence>
<name>A0ABX9F7Q4_9BURK</name>
<reference evidence="2 3" key="1">
    <citation type="submission" date="2018-06" db="EMBL/GenBank/DDBJ databases">
        <title>Genome of strain Polynucleobacter sp. FUKU-NW-11.</title>
        <authorList>
            <person name="Hahn M.W."/>
        </authorList>
    </citation>
    <scope>NUCLEOTIDE SEQUENCE [LARGE SCALE GENOMIC DNA]</scope>
    <source>
        <strain evidence="3">FUKU-NW11</strain>
    </source>
</reference>
<gene>
    <name evidence="2" type="ORF">DP176_08465</name>
</gene>
<dbReference type="Pfam" id="PF07963">
    <property type="entry name" value="N_methyl"/>
    <property type="match status" value="1"/>
</dbReference>
<dbReference type="SUPFAM" id="SSF54523">
    <property type="entry name" value="Pili subunits"/>
    <property type="match status" value="1"/>
</dbReference>
<dbReference type="Proteomes" id="UP000251072">
    <property type="component" value="Unassembled WGS sequence"/>
</dbReference>
<dbReference type="EMBL" id="QMCH01000014">
    <property type="protein sequence ID" value="RAZ40820.1"/>
    <property type="molecule type" value="Genomic_DNA"/>
</dbReference>
<keyword evidence="1" id="KW-1133">Transmembrane helix</keyword>
<proteinExistence type="predicted"/>
<dbReference type="InterPro" id="IPR012902">
    <property type="entry name" value="N_methyl_site"/>
</dbReference>
<sequence>MSLATGPIRNQVELVLMLTLESDKERSSLCPPKSSDGGFTLIEMLLALTIVAILLGVAVLAIPNHDERYWRNNLDQLVSTLNAAQDESQSSGIPVSVAINQLGWRFSKPTRTGQVQDPALTNTFIPEAYKPHLWFKPVNVEPIQFNLGTEYVNEELRIPLEQEKRLAILIRSNDGRFYWESQ</sequence>
<dbReference type="PROSITE" id="PS00409">
    <property type="entry name" value="PROKAR_NTER_METHYL"/>
    <property type="match status" value="1"/>
</dbReference>
<feature type="transmembrane region" description="Helical" evidence="1">
    <location>
        <begin position="41"/>
        <end position="62"/>
    </location>
</feature>
<accession>A0ABX9F7Q4</accession>
<dbReference type="InterPro" id="IPR045584">
    <property type="entry name" value="Pilin-like"/>
</dbReference>
<organism evidence="2 3">
    <name type="scientific">Polynucleobacter paneuropaeus</name>
    <dbReference type="NCBI Taxonomy" id="2527775"/>
    <lineage>
        <taxon>Bacteria</taxon>
        <taxon>Pseudomonadati</taxon>
        <taxon>Pseudomonadota</taxon>
        <taxon>Betaproteobacteria</taxon>
        <taxon>Burkholderiales</taxon>
        <taxon>Burkholderiaceae</taxon>
        <taxon>Polynucleobacter</taxon>
    </lineage>
</organism>
<keyword evidence="1" id="KW-0472">Membrane</keyword>